<reference evidence="3" key="1">
    <citation type="submission" date="2011-06" db="EMBL/GenBank/DDBJ databases">
        <title>Complete genome sequence of Paenibacillus mucilaginosus KNP414.</title>
        <authorList>
            <person name="Wang J."/>
            <person name="Hu S."/>
            <person name="Hu X."/>
            <person name="Zhang B."/>
            <person name="Dong D."/>
            <person name="Zhang S."/>
            <person name="Zhao K."/>
            <person name="Wu D."/>
        </authorList>
    </citation>
    <scope>NUCLEOTIDE SEQUENCE [LARGE SCALE GENOMIC DNA]</scope>
    <source>
        <strain evidence="3">KNP414</strain>
    </source>
</reference>
<keyword evidence="1" id="KW-0812">Transmembrane</keyword>
<reference evidence="2 3" key="2">
    <citation type="journal article" date="2013" name="Genome Announc.">
        <title>Genome Sequence of Growth-Improving Paenibacillus mucilaginosus Strain KNP414.</title>
        <authorList>
            <person name="Lu J.J."/>
            <person name="Wang J.F."/>
            <person name="Hu X.F."/>
        </authorList>
    </citation>
    <scope>NUCLEOTIDE SEQUENCE [LARGE SCALE GENOMIC DNA]</scope>
    <source>
        <strain evidence="2 3">KNP414</strain>
    </source>
</reference>
<dbReference type="KEGG" id="pms:KNP414_05088"/>
<proteinExistence type="predicted"/>
<evidence type="ECO:0000313" key="2">
    <source>
        <dbReference type="EMBL" id="AEI43612.1"/>
    </source>
</evidence>
<dbReference type="Proteomes" id="UP000006620">
    <property type="component" value="Chromosome"/>
</dbReference>
<name>F8F6U6_PAEMK</name>
<sequence length="44" mass="5163">MERCSKAAGKRSSPVRGGGRFYFIKMISINMKLTLDLLFYLYYH</sequence>
<dbReference type="HOGENOM" id="CLU_3219508_0_0_9"/>
<protein>
    <submittedName>
        <fullName evidence="2">Uncharacterized protein</fullName>
    </submittedName>
</protein>
<organism evidence="2 3">
    <name type="scientific">Paenibacillus mucilaginosus (strain KNP414)</name>
    <dbReference type="NCBI Taxonomy" id="1036673"/>
    <lineage>
        <taxon>Bacteria</taxon>
        <taxon>Bacillati</taxon>
        <taxon>Bacillota</taxon>
        <taxon>Bacilli</taxon>
        <taxon>Bacillales</taxon>
        <taxon>Paenibacillaceae</taxon>
        <taxon>Paenibacillus</taxon>
    </lineage>
</organism>
<dbReference type="EMBL" id="CP002869">
    <property type="protein sequence ID" value="AEI43612.1"/>
    <property type="molecule type" value="Genomic_DNA"/>
</dbReference>
<keyword evidence="1" id="KW-1133">Transmembrane helix</keyword>
<accession>F8F6U6</accession>
<evidence type="ECO:0000256" key="1">
    <source>
        <dbReference type="SAM" id="Phobius"/>
    </source>
</evidence>
<keyword evidence="1" id="KW-0472">Membrane</keyword>
<dbReference type="AlphaFoldDB" id="F8F6U6"/>
<gene>
    <name evidence="2" type="ordered locus">KNP414_05088</name>
</gene>
<feature type="transmembrane region" description="Helical" evidence="1">
    <location>
        <begin position="21"/>
        <end position="43"/>
    </location>
</feature>
<evidence type="ECO:0000313" key="3">
    <source>
        <dbReference type="Proteomes" id="UP000006620"/>
    </source>
</evidence>